<dbReference type="RefSeq" id="WP_120009316.1">
    <property type="nucleotide sequence ID" value="NZ_JALBUU010000125.1"/>
</dbReference>
<protein>
    <recommendedName>
        <fullName evidence="2">glycerophosphodiester phosphodiesterase</fullName>
        <ecNumber evidence="2">3.1.4.46</ecNumber>
    </recommendedName>
</protein>
<dbReference type="PROSITE" id="PS51704">
    <property type="entry name" value="GP_PDE"/>
    <property type="match status" value="1"/>
</dbReference>
<evidence type="ECO:0000313" key="10">
    <source>
        <dbReference type="Proteomes" id="UP001201985"/>
    </source>
</evidence>
<evidence type="ECO:0000256" key="5">
    <source>
        <dbReference type="ARBA" id="ARBA00022801"/>
    </source>
</evidence>
<dbReference type="Proteomes" id="UP001201985">
    <property type="component" value="Unassembled WGS sequence"/>
</dbReference>
<keyword evidence="5" id="KW-0378">Hydrolase</keyword>
<evidence type="ECO:0000256" key="3">
    <source>
        <dbReference type="ARBA" id="ARBA00022729"/>
    </source>
</evidence>
<evidence type="ECO:0000313" key="9">
    <source>
        <dbReference type="EMBL" id="MCI0756367.1"/>
    </source>
</evidence>
<dbReference type="SUPFAM" id="SSF51120">
    <property type="entry name" value="beta-Roll"/>
    <property type="match status" value="1"/>
</dbReference>
<dbReference type="InterPro" id="IPR030395">
    <property type="entry name" value="GP_PDE_dom"/>
</dbReference>
<comment type="catalytic activity">
    <reaction evidence="6">
        <text>a sn-glycero-3-phosphodiester + H2O = an alcohol + sn-glycerol 3-phosphate + H(+)</text>
        <dbReference type="Rhea" id="RHEA:12969"/>
        <dbReference type="ChEBI" id="CHEBI:15377"/>
        <dbReference type="ChEBI" id="CHEBI:15378"/>
        <dbReference type="ChEBI" id="CHEBI:30879"/>
        <dbReference type="ChEBI" id="CHEBI:57597"/>
        <dbReference type="ChEBI" id="CHEBI:83408"/>
        <dbReference type="EC" id="3.1.4.46"/>
    </reaction>
</comment>
<accession>A0ABS9WAP0</accession>
<proteinExistence type="inferred from homology"/>
<dbReference type="InterPro" id="IPR005135">
    <property type="entry name" value="Endo/exonuclease/phosphatase"/>
</dbReference>
<name>A0ABS9WAP0_9PROT</name>
<keyword evidence="9" id="KW-0540">Nuclease</keyword>
<dbReference type="SUPFAM" id="SSF51695">
    <property type="entry name" value="PLC-like phosphodiesterases"/>
    <property type="match status" value="2"/>
</dbReference>
<dbReference type="Pfam" id="PF03009">
    <property type="entry name" value="GDPD"/>
    <property type="match status" value="1"/>
</dbReference>
<evidence type="ECO:0000256" key="1">
    <source>
        <dbReference type="ARBA" id="ARBA00007277"/>
    </source>
</evidence>
<dbReference type="PANTHER" id="PTHR43620">
    <property type="entry name" value="GLYCEROPHOSPHORYL DIESTER PHOSPHODIESTERASE"/>
    <property type="match status" value="1"/>
</dbReference>
<comment type="similarity">
    <text evidence="1">Belongs to the glycerophosphoryl diester phosphodiesterase family.</text>
</comment>
<dbReference type="EMBL" id="JALBUU010000125">
    <property type="protein sequence ID" value="MCI0756367.1"/>
    <property type="molecule type" value="Genomic_DNA"/>
</dbReference>
<evidence type="ECO:0000259" key="8">
    <source>
        <dbReference type="PROSITE" id="PS51704"/>
    </source>
</evidence>
<reference evidence="9 10" key="1">
    <citation type="submission" date="2022-03" db="EMBL/GenBank/DDBJ databases">
        <title>Complete genome analysis of Roseomonas KG 17.1 : a prolific producer of plant growth promoters.</title>
        <authorList>
            <person name="Saadouli I."/>
            <person name="Najjari A."/>
            <person name="Mosbah A."/>
            <person name="Ouzari H.I."/>
        </authorList>
    </citation>
    <scope>NUCLEOTIDE SEQUENCE [LARGE SCALE GENOMIC DNA]</scope>
    <source>
        <strain evidence="9 10">KG17-1</strain>
    </source>
</reference>
<feature type="region of interest" description="Disordered" evidence="7">
    <location>
        <begin position="317"/>
        <end position="338"/>
    </location>
</feature>
<dbReference type="GO" id="GO:0004519">
    <property type="term" value="F:endonuclease activity"/>
    <property type="evidence" value="ECO:0007669"/>
    <property type="project" value="UniProtKB-KW"/>
</dbReference>
<keyword evidence="3" id="KW-0732">Signal</keyword>
<comment type="caution">
    <text evidence="9">The sequence shown here is derived from an EMBL/GenBank/DDBJ whole genome shotgun (WGS) entry which is preliminary data.</text>
</comment>
<dbReference type="PANTHER" id="PTHR43620:SF7">
    <property type="entry name" value="GLYCEROPHOSPHODIESTER PHOSPHODIESTERASE GDPD5-RELATED"/>
    <property type="match status" value="1"/>
</dbReference>
<evidence type="ECO:0000256" key="6">
    <source>
        <dbReference type="ARBA" id="ARBA00047512"/>
    </source>
</evidence>
<dbReference type="Gene3D" id="3.20.20.190">
    <property type="entry name" value="Phosphatidylinositol (PI) phosphodiesterase"/>
    <property type="match status" value="1"/>
</dbReference>
<dbReference type="Pfam" id="PF03372">
    <property type="entry name" value="Exo_endo_phos"/>
    <property type="match status" value="1"/>
</dbReference>
<dbReference type="Gene3D" id="2.150.10.10">
    <property type="entry name" value="Serralysin-like metalloprotease, C-terminal"/>
    <property type="match status" value="1"/>
</dbReference>
<keyword evidence="9" id="KW-0255">Endonuclease</keyword>
<keyword evidence="10" id="KW-1185">Reference proteome</keyword>
<evidence type="ECO:0000256" key="2">
    <source>
        <dbReference type="ARBA" id="ARBA00012247"/>
    </source>
</evidence>
<dbReference type="InterPro" id="IPR017946">
    <property type="entry name" value="PLC-like_Pdiesterase_TIM-brl"/>
</dbReference>
<gene>
    <name evidence="9" type="ORF">MON41_22270</name>
</gene>
<organism evidence="9 10">
    <name type="scientific">Teichococcus vastitatis</name>
    <dbReference type="NCBI Taxonomy" id="2307076"/>
    <lineage>
        <taxon>Bacteria</taxon>
        <taxon>Pseudomonadati</taxon>
        <taxon>Pseudomonadota</taxon>
        <taxon>Alphaproteobacteria</taxon>
        <taxon>Acetobacterales</taxon>
        <taxon>Roseomonadaceae</taxon>
        <taxon>Roseomonas</taxon>
    </lineage>
</organism>
<evidence type="ECO:0000256" key="4">
    <source>
        <dbReference type="ARBA" id="ARBA00022798"/>
    </source>
</evidence>
<dbReference type="InterPro" id="IPR036691">
    <property type="entry name" value="Endo/exonu/phosph_ase_sf"/>
</dbReference>
<dbReference type="Gene3D" id="3.60.10.10">
    <property type="entry name" value="Endonuclease/exonuclease/phosphatase"/>
    <property type="match status" value="1"/>
</dbReference>
<dbReference type="InterPro" id="IPR011049">
    <property type="entry name" value="Serralysin-like_metalloprot_C"/>
</dbReference>
<dbReference type="SUPFAM" id="SSF56219">
    <property type="entry name" value="DNase I-like"/>
    <property type="match status" value="1"/>
</dbReference>
<sequence length="950" mass="101849">MVGNNVSNLRVATFNASLNRAAEGELLSDLATGADPQARTVAEIIQRSAPDILLINEFDYVADDAALNRFRDNYLAAGQNTLGLQDGGGLPVDYPYGFTAPSNTGLASGFDLNNDGAAVSIPGTPGYGDDALGFGNYPGQYGMAIYSKYPILQDQVRTFQNFLWKDMPDARLPDDASTPKPGDFYSADELAVLPLSSKTHWDIPVLVDGKVVHIIVAHPTPPTFDGNEDRNGLRNADEIRLLRDYVTPGAGDYIYDDQGLRGGLEEGARFVIMGDMNADPRDGDSVDLAINQLLGSAAIEADLVPESEGAAEAAELQGGANDGHDGDPAQDTADFADNAPGNLRADYVLPSAAGLAPVESQVFWPTAADPLFPLAGNYDPALPPTGFPASDHRLVSMDLSLEPGRFNTLDGTAPEVVAHRGASASRPEHTLEAYRVAIEQGADLIEPDLVLTKDGHLIDRHEPMLSGTTDIADHPEFAARRTTKILEGETVTDWFAEDFTLAEIKTLWARERIPEIRPDSAEFDNQFRIPTLVEVIDLVKQVEDETGRQVGIIPELKHPTYFEYEGRHQDGSRIGVDTSRLLIETLTEQDFTDPSRVLVQSFEIANLIELQTEIMPEAGIDLPLVQLTYDAYQPDVAFHLDPDNLPKGADPSLYALLDFPLRSDSAPNGGESDLYSAEALRAMAELYADVLSPWDRDVLPSKPLEVPVDGDGDGQAEITRILTGEVVDLAARAHAAGMEFVPYTLRTEEAFQSLNADGTTRRPVEEFLTFFSLGADKVFTDSPDVGRQIVDQLAAGDGAIAAANATGGNDIWVYEAAALTSAKASSGVDTALFAGSGRIVLPDGIENIELRGENDVTIIGNDRGNHVTGNAGNNIVVAGAGADHVFGGDGYDAVLFSDRMDAYCILVKDGEATVTEKATGMTDRLNGVESLLFLDGQRQIGCGGGDWIGS</sequence>
<feature type="domain" description="GP-PDE" evidence="8">
    <location>
        <begin position="414"/>
        <end position="723"/>
    </location>
</feature>
<dbReference type="EC" id="3.1.4.46" evidence="2"/>
<evidence type="ECO:0000256" key="7">
    <source>
        <dbReference type="SAM" id="MobiDB-lite"/>
    </source>
</evidence>
<keyword evidence="4" id="KW-0319">Glycerol metabolism</keyword>